<evidence type="ECO:0000313" key="11">
    <source>
        <dbReference type="EMBL" id="RUQ67519.1"/>
    </source>
</evidence>
<evidence type="ECO:0000256" key="4">
    <source>
        <dbReference type="ARBA" id="ARBA00022723"/>
    </source>
</evidence>
<feature type="binding site" evidence="9">
    <location>
        <position position="224"/>
    </location>
    <ligand>
        <name>cob(II)alamin</name>
        <dbReference type="ChEBI" id="CHEBI:16304"/>
    </ligand>
</feature>
<dbReference type="Pfam" id="PF08331">
    <property type="entry name" value="QueG_DUF1730"/>
    <property type="match status" value="1"/>
</dbReference>
<dbReference type="Proteomes" id="UP000280346">
    <property type="component" value="Unassembled WGS sequence"/>
</dbReference>
<comment type="caution">
    <text evidence="11">The sequence shown here is derived from an EMBL/GenBank/DDBJ whole genome shotgun (WGS) entry which is preliminary data.</text>
</comment>
<keyword evidence="9" id="KW-0846">Cobalamin</keyword>
<evidence type="ECO:0000256" key="7">
    <source>
        <dbReference type="ARBA" id="ARBA00023004"/>
    </source>
</evidence>
<dbReference type="InterPro" id="IPR017896">
    <property type="entry name" value="4Fe4S_Fe-S-bd"/>
</dbReference>
<dbReference type="InterPro" id="IPR004453">
    <property type="entry name" value="QueG"/>
</dbReference>
<dbReference type="HAMAP" id="MF_00916">
    <property type="entry name" value="QueG"/>
    <property type="match status" value="1"/>
</dbReference>
<keyword evidence="4 9" id="KW-0479">Metal-binding</keyword>
<dbReference type="OrthoDB" id="9784571at2"/>
<evidence type="ECO:0000256" key="1">
    <source>
        <dbReference type="ARBA" id="ARBA00022485"/>
    </source>
</evidence>
<comment type="caution">
    <text evidence="9">Lacks conserved residue(s) required for the propagation of feature annotation.</text>
</comment>
<evidence type="ECO:0000256" key="8">
    <source>
        <dbReference type="ARBA" id="ARBA00023014"/>
    </source>
</evidence>
<feature type="domain" description="4Fe-4S ferredoxin-type" evidence="10">
    <location>
        <begin position="187"/>
        <end position="216"/>
    </location>
</feature>
<evidence type="ECO:0000256" key="9">
    <source>
        <dbReference type="HAMAP-Rule" id="MF_00916"/>
    </source>
</evidence>
<reference evidence="11 12" key="1">
    <citation type="submission" date="2018-12" db="EMBL/GenBank/DDBJ databases">
        <authorList>
            <person name="Yang Y."/>
        </authorList>
    </citation>
    <scope>NUCLEOTIDE SEQUENCE [LARGE SCALE GENOMIC DNA]</scope>
    <source>
        <strain evidence="11 12">GSF71</strain>
    </source>
</reference>
<keyword evidence="12" id="KW-1185">Reference proteome</keyword>
<keyword evidence="9" id="KW-0170">Cobalt</keyword>
<dbReference type="GO" id="GO:0051539">
    <property type="term" value="F:4 iron, 4 sulfur cluster binding"/>
    <property type="evidence" value="ECO:0007669"/>
    <property type="project" value="UniProtKB-KW"/>
</dbReference>
<feature type="binding site" evidence="9">
    <location>
        <position position="67"/>
    </location>
    <ligand>
        <name>cob(II)alamin</name>
        <dbReference type="ChEBI" id="CHEBI:16304"/>
    </ligand>
</feature>
<feature type="binding site" evidence="9">
    <location>
        <position position="196"/>
    </location>
    <ligand>
        <name>[4Fe-4S] cluster</name>
        <dbReference type="ChEBI" id="CHEBI:49883"/>
        <label>1</label>
    </ligand>
</feature>
<dbReference type="Pfam" id="PF13484">
    <property type="entry name" value="Fer4_16"/>
    <property type="match status" value="1"/>
</dbReference>
<comment type="cofactor">
    <cofactor evidence="9">
        <name>[4Fe-4S] cluster</name>
        <dbReference type="ChEBI" id="CHEBI:49883"/>
    </cofactor>
    <text evidence="9">Binds 2 [4Fe-4S] clusters per monomer.</text>
</comment>
<sequence>MAGAEPAPADPTRLRERIRDRALSLGFDAVGFAPAALGGDAREKLAAFLAEGRHGDMGWMAERADQRAHPQTLWAEARTVIALGTSYAPHEDPRRMLGHPERGIVSVYARNRDYHDLIKGRLKTLAQWLHSQTKAGVKVFVDTAPVMEKPLAERAGLGWQGKHTNLVSRDHGSWLFLGEVYTTLELPADATGRDRCGSCTACQTACPTDAFPAPYQLDARRCVSYLTIENKGPIPDALKPLMGNRIYGCDDCLSACPWNKFARTTREPAFLPRAELTAPRLADLAQLDDAGFRQVFSGSPVKRIGRDRFVRNVLVALGNSGDPRLRFVAEGLLDDPSDVVRDSARWAVERLGGAAV</sequence>
<feature type="binding site" evidence="9">
    <location>
        <position position="142"/>
    </location>
    <ligand>
        <name>cob(II)alamin</name>
        <dbReference type="ChEBI" id="CHEBI:16304"/>
    </ligand>
</feature>
<keyword evidence="6 9" id="KW-0560">Oxidoreductase</keyword>
<dbReference type="AlphaFoldDB" id="A0A3S0WK67"/>
<feature type="binding site" evidence="9">
    <location>
        <position position="249"/>
    </location>
    <ligand>
        <name>[4Fe-4S] cluster</name>
        <dbReference type="ChEBI" id="CHEBI:49883"/>
        <label>2</label>
    </ligand>
</feature>
<comment type="subunit">
    <text evidence="9">Monomer.</text>
</comment>
<proteinExistence type="inferred from homology"/>
<comment type="function">
    <text evidence="9">Catalyzes the conversion of epoxyqueuosine (oQ) to queuosine (Q), which is a hypermodified base found in the wobble positions of tRNA(Asp), tRNA(Asn), tRNA(His) and tRNA(Tyr).</text>
</comment>
<dbReference type="GO" id="GO:0052693">
    <property type="term" value="F:epoxyqueuosine reductase activity"/>
    <property type="evidence" value="ECO:0007669"/>
    <property type="project" value="UniProtKB-UniRule"/>
</dbReference>
<feature type="binding site" evidence="9">
    <location>
        <position position="202"/>
    </location>
    <ligand>
        <name>[4Fe-4S] cluster</name>
        <dbReference type="ChEBI" id="CHEBI:49883"/>
        <label>1</label>
    </ligand>
</feature>
<feature type="binding site" evidence="9">
    <location>
        <position position="166"/>
    </location>
    <ligand>
        <name>cob(II)alamin</name>
        <dbReference type="ChEBI" id="CHEBI:16304"/>
    </ligand>
</feature>
<dbReference type="InterPro" id="IPR017900">
    <property type="entry name" value="4Fe4S_Fe_S_CS"/>
</dbReference>
<comment type="catalytic activity">
    <reaction evidence="9">
        <text>epoxyqueuosine(34) in tRNA + AH2 = queuosine(34) in tRNA + A + H2O</text>
        <dbReference type="Rhea" id="RHEA:32159"/>
        <dbReference type="Rhea" id="RHEA-COMP:18571"/>
        <dbReference type="Rhea" id="RHEA-COMP:18582"/>
        <dbReference type="ChEBI" id="CHEBI:13193"/>
        <dbReference type="ChEBI" id="CHEBI:15377"/>
        <dbReference type="ChEBI" id="CHEBI:17499"/>
        <dbReference type="ChEBI" id="CHEBI:194431"/>
        <dbReference type="ChEBI" id="CHEBI:194443"/>
        <dbReference type="EC" id="1.17.99.6"/>
    </reaction>
</comment>
<dbReference type="PANTHER" id="PTHR30002">
    <property type="entry name" value="EPOXYQUEUOSINE REDUCTASE"/>
    <property type="match status" value="1"/>
</dbReference>
<comment type="pathway">
    <text evidence="9">tRNA modification; tRNA-queuosine biosynthesis.</text>
</comment>
<gene>
    <name evidence="9 11" type="primary">queG</name>
    <name evidence="11" type="ORF">EJ913_20070</name>
</gene>
<feature type="binding site" evidence="9">
    <location>
        <position position="252"/>
    </location>
    <ligand>
        <name>[4Fe-4S] cluster</name>
        <dbReference type="ChEBI" id="CHEBI:49883"/>
        <label>2</label>
    </ligand>
</feature>
<comment type="subcellular location">
    <subcellularLocation>
        <location evidence="9">Cytoplasm</location>
    </subcellularLocation>
</comment>
<comment type="similarity">
    <text evidence="9">Belongs to the QueG family.</text>
</comment>
<feature type="binding site" evidence="9">
    <location>
        <position position="199"/>
    </location>
    <ligand>
        <name>[4Fe-4S] cluster</name>
        <dbReference type="ChEBI" id="CHEBI:49883"/>
        <label>1</label>
    </ligand>
</feature>
<dbReference type="Gene3D" id="3.30.70.20">
    <property type="match status" value="1"/>
</dbReference>
<keyword evidence="5 9" id="KW-0671">Queuosine biosynthesis</keyword>
<feature type="binding site" evidence="9">
    <location>
        <begin position="249"/>
        <end position="250"/>
    </location>
    <ligand>
        <name>cob(II)alamin</name>
        <dbReference type="ChEBI" id="CHEBI:16304"/>
    </ligand>
</feature>
<keyword evidence="7 9" id="KW-0408">Iron</keyword>
<dbReference type="GO" id="GO:0008616">
    <property type="term" value="P:tRNA queuosine(34) biosynthetic process"/>
    <property type="evidence" value="ECO:0007669"/>
    <property type="project" value="UniProtKB-UniRule"/>
</dbReference>
<accession>A0A3S0WK67</accession>
<name>A0A3S0WK67_9PROT</name>
<keyword evidence="8 9" id="KW-0411">Iron-sulfur</keyword>
<dbReference type="RefSeq" id="WP_127001169.1">
    <property type="nucleotide sequence ID" value="NZ_JBNPXW010000015.1"/>
</dbReference>
<feature type="binding site" evidence="9">
    <location>
        <position position="206"/>
    </location>
    <ligand>
        <name>[4Fe-4S] cluster</name>
        <dbReference type="ChEBI" id="CHEBI:49883"/>
        <label>2</label>
    </ligand>
</feature>
<dbReference type="GO" id="GO:0046872">
    <property type="term" value="F:metal ion binding"/>
    <property type="evidence" value="ECO:0007669"/>
    <property type="project" value="UniProtKB-KW"/>
</dbReference>
<evidence type="ECO:0000256" key="3">
    <source>
        <dbReference type="ARBA" id="ARBA00022694"/>
    </source>
</evidence>
<keyword evidence="2 9" id="KW-0963">Cytoplasm</keyword>
<evidence type="ECO:0000313" key="12">
    <source>
        <dbReference type="Proteomes" id="UP000280346"/>
    </source>
</evidence>
<dbReference type="InterPro" id="IPR013542">
    <property type="entry name" value="QueG_DUF1730"/>
</dbReference>
<dbReference type="GO" id="GO:0005737">
    <property type="term" value="C:cytoplasm"/>
    <property type="evidence" value="ECO:0007669"/>
    <property type="project" value="UniProtKB-SubCell"/>
</dbReference>
<evidence type="ECO:0000256" key="5">
    <source>
        <dbReference type="ARBA" id="ARBA00022785"/>
    </source>
</evidence>
<evidence type="ECO:0000256" key="6">
    <source>
        <dbReference type="ARBA" id="ARBA00023002"/>
    </source>
</evidence>
<keyword evidence="1 9" id="KW-0004">4Fe-4S</keyword>
<feature type="active site" description="Proton donor" evidence="9">
    <location>
        <position position="142"/>
    </location>
</feature>
<feature type="binding site" evidence="9">
    <location>
        <position position="222"/>
    </location>
    <ligand>
        <name>[4Fe-4S] cluster</name>
        <dbReference type="ChEBI" id="CHEBI:49883"/>
        <label>2</label>
    </ligand>
</feature>
<feature type="binding site" evidence="9">
    <location>
        <position position="231"/>
    </location>
    <ligand>
        <name>tRNA</name>
        <dbReference type="ChEBI" id="CHEBI:17843"/>
    </ligand>
</feature>
<evidence type="ECO:0000259" key="10">
    <source>
        <dbReference type="PROSITE" id="PS51379"/>
    </source>
</evidence>
<organism evidence="11 12">
    <name type="scientific">Azospirillum doebereinerae</name>
    <dbReference type="NCBI Taxonomy" id="92933"/>
    <lineage>
        <taxon>Bacteria</taxon>
        <taxon>Pseudomonadati</taxon>
        <taxon>Pseudomonadota</taxon>
        <taxon>Alphaproteobacteria</taxon>
        <taxon>Rhodospirillales</taxon>
        <taxon>Azospirillaceae</taxon>
        <taxon>Azospirillum</taxon>
    </lineage>
</organism>
<feature type="binding site" evidence="9">
    <location>
        <position position="256"/>
    </location>
    <ligand>
        <name>[4Fe-4S] cluster</name>
        <dbReference type="ChEBI" id="CHEBI:49883"/>
        <label>1</label>
    </ligand>
</feature>
<dbReference type="GO" id="GO:0031419">
    <property type="term" value="F:cobalamin binding"/>
    <property type="evidence" value="ECO:0007669"/>
    <property type="project" value="UniProtKB-KW"/>
</dbReference>
<feature type="binding site" evidence="9">
    <location>
        <position position="177"/>
    </location>
    <ligand>
        <name>cob(II)alamin</name>
        <dbReference type="ChEBI" id="CHEBI:16304"/>
    </ligand>
</feature>
<keyword evidence="3 9" id="KW-0819">tRNA processing</keyword>
<dbReference type="SUPFAM" id="SSF46548">
    <property type="entry name" value="alpha-helical ferredoxin"/>
    <property type="match status" value="1"/>
</dbReference>
<comment type="cofactor">
    <cofactor evidence="9">
        <name>cob(II)alamin</name>
        <dbReference type="ChEBI" id="CHEBI:16304"/>
    </cofactor>
</comment>
<dbReference type="NCBIfam" id="TIGR00276">
    <property type="entry name" value="tRNA epoxyqueuosine(34) reductase QueG"/>
    <property type="match status" value="1"/>
</dbReference>
<dbReference type="EC" id="1.17.99.6" evidence="9"/>
<dbReference type="PANTHER" id="PTHR30002:SF4">
    <property type="entry name" value="EPOXYQUEUOSINE REDUCTASE"/>
    <property type="match status" value="1"/>
</dbReference>
<dbReference type="PROSITE" id="PS00198">
    <property type="entry name" value="4FE4S_FER_1"/>
    <property type="match status" value="1"/>
</dbReference>
<dbReference type="UniPathway" id="UPA00392"/>
<evidence type="ECO:0000256" key="2">
    <source>
        <dbReference type="ARBA" id="ARBA00022490"/>
    </source>
</evidence>
<dbReference type="PROSITE" id="PS51379">
    <property type="entry name" value="4FE4S_FER_2"/>
    <property type="match status" value="1"/>
</dbReference>
<dbReference type="EMBL" id="RZIJ01000017">
    <property type="protein sequence ID" value="RUQ67519.1"/>
    <property type="molecule type" value="Genomic_DNA"/>
</dbReference>
<protein>
    <recommendedName>
        <fullName evidence="9">Epoxyqueuosine reductase</fullName>
        <ecNumber evidence="9">1.17.99.6</ecNumber>
    </recommendedName>
    <alternativeName>
        <fullName evidence="9">Queuosine biosynthesis protein QueG</fullName>
    </alternativeName>
</protein>